<dbReference type="EMBL" id="JBHYTS010000008">
    <property type="protein sequence ID" value="MFE1750331.1"/>
    <property type="molecule type" value="Genomic_DNA"/>
</dbReference>
<organism evidence="1 2">
    <name type="scientific">Streptomyces anandii</name>
    <dbReference type="NCBI Taxonomy" id="285454"/>
    <lineage>
        <taxon>Bacteria</taxon>
        <taxon>Bacillati</taxon>
        <taxon>Actinomycetota</taxon>
        <taxon>Actinomycetes</taxon>
        <taxon>Kitasatosporales</taxon>
        <taxon>Streptomycetaceae</taxon>
        <taxon>Streptomyces</taxon>
    </lineage>
</organism>
<dbReference type="RefSeq" id="WP_381840214.1">
    <property type="nucleotide sequence ID" value="NZ_JBHYTS010000008.1"/>
</dbReference>
<evidence type="ECO:0000313" key="2">
    <source>
        <dbReference type="Proteomes" id="UP001599756"/>
    </source>
</evidence>
<proteinExistence type="predicted"/>
<accession>A0ABW6H143</accession>
<reference evidence="1 2" key="1">
    <citation type="submission" date="2024-09" db="EMBL/GenBank/DDBJ databases">
        <title>The Natural Products Discovery Center: Release of the First 8490 Sequenced Strains for Exploring Actinobacteria Biosynthetic Diversity.</title>
        <authorList>
            <person name="Kalkreuter E."/>
            <person name="Kautsar S.A."/>
            <person name="Yang D."/>
            <person name="Bader C.D."/>
            <person name="Teijaro C.N."/>
            <person name="Fluegel L."/>
            <person name="Davis C.M."/>
            <person name="Simpson J.R."/>
            <person name="Lauterbach L."/>
            <person name="Steele A.D."/>
            <person name="Gui C."/>
            <person name="Meng S."/>
            <person name="Li G."/>
            <person name="Viehrig K."/>
            <person name="Ye F."/>
            <person name="Su P."/>
            <person name="Kiefer A.F."/>
            <person name="Nichols A."/>
            <person name="Cepeda A.J."/>
            <person name="Yan W."/>
            <person name="Fan B."/>
            <person name="Jiang Y."/>
            <person name="Adhikari A."/>
            <person name="Zheng C.-J."/>
            <person name="Schuster L."/>
            <person name="Cowan T.M."/>
            <person name="Smanski M.J."/>
            <person name="Chevrette M.G."/>
            <person name="De Carvalho L.P.S."/>
            <person name="Shen B."/>
        </authorList>
    </citation>
    <scope>NUCLEOTIDE SEQUENCE [LARGE SCALE GENOMIC DNA]</scope>
    <source>
        <strain evidence="1 2">NPDC059500</strain>
    </source>
</reference>
<gene>
    <name evidence="1" type="ORF">ACFW88_07265</name>
</gene>
<keyword evidence="2" id="KW-1185">Reference proteome</keyword>
<comment type="caution">
    <text evidence="1">The sequence shown here is derived from an EMBL/GenBank/DDBJ whole genome shotgun (WGS) entry which is preliminary data.</text>
</comment>
<dbReference type="Gene3D" id="1.10.10.2840">
    <property type="entry name" value="PucR C-terminal helix-turn-helix domain"/>
    <property type="match status" value="1"/>
</dbReference>
<dbReference type="Proteomes" id="UP001599756">
    <property type="component" value="Unassembled WGS sequence"/>
</dbReference>
<protein>
    <submittedName>
        <fullName evidence="1">Uncharacterized protein</fullName>
    </submittedName>
</protein>
<dbReference type="InterPro" id="IPR042070">
    <property type="entry name" value="PucR_C-HTH_sf"/>
</dbReference>
<evidence type="ECO:0000313" key="1">
    <source>
        <dbReference type="EMBL" id="MFE1750331.1"/>
    </source>
</evidence>
<name>A0ABW6H143_9ACTN</name>
<sequence>MRYRLRQIRRLWGDEIDDPDRRFDLEPVLRAQRLRGALGDTAPHR</sequence>